<evidence type="ECO:0000256" key="2">
    <source>
        <dbReference type="SAM" id="MobiDB-lite"/>
    </source>
</evidence>
<feature type="region of interest" description="Disordered" evidence="2">
    <location>
        <begin position="367"/>
        <end position="395"/>
    </location>
</feature>
<comment type="caution">
    <text evidence="4">The sequence shown here is derived from an EMBL/GenBank/DDBJ whole genome shotgun (WGS) entry which is preliminary data.</text>
</comment>
<accession>A0AAV5GV32</accession>
<dbReference type="Gene3D" id="1.25.10.10">
    <property type="entry name" value="Leucine-rich Repeat Variant"/>
    <property type="match status" value="1"/>
</dbReference>
<dbReference type="InterPro" id="IPR011989">
    <property type="entry name" value="ARM-like"/>
</dbReference>
<evidence type="ECO:0000313" key="5">
    <source>
        <dbReference type="Proteomes" id="UP001342314"/>
    </source>
</evidence>
<organism evidence="4 5">
    <name type="scientific">Rhodotorula paludigena</name>
    <dbReference type="NCBI Taxonomy" id="86838"/>
    <lineage>
        <taxon>Eukaryota</taxon>
        <taxon>Fungi</taxon>
        <taxon>Dikarya</taxon>
        <taxon>Basidiomycota</taxon>
        <taxon>Pucciniomycotina</taxon>
        <taxon>Microbotryomycetes</taxon>
        <taxon>Sporidiobolales</taxon>
        <taxon>Sporidiobolaceae</taxon>
        <taxon>Rhodotorula</taxon>
    </lineage>
</organism>
<dbReference type="PANTHER" id="PTHR20959">
    <property type="entry name" value="TRANSPORT AND GOLGI ORGANIZATION PROTEIN 6 FAMILY MEMBER"/>
    <property type="match status" value="1"/>
</dbReference>
<dbReference type="AlphaFoldDB" id="A0AAV5GV32"/>
<sequence>MASTPQGELRAALSSASVLLGIGQPAPRLSAKPSLSLVLAARLDAYSALSRPASSDEGTAHARPGERSYRTLDEPALQLATASAALESLERIASLVPSLSPAAFASSSAAPSTSSSPVHAVAPPPPVFGARDIKVVAQLAGIVGRWGIGSTLSPSPSPPGPNATQQQQPRLVEISPEDEERDRTRAQRLAATVRRVVRLLRLEGRADAPVMGRTDGEKHLLGLAMPQLLAPLVGALVQLVDGEEGQAAWAESALERIFRINTAPVVLSTLLGLLGSARPSWPTRSRLTSLLSTQLVRPGGVRSVFLVVIGTGAASGGEDEVSVQKLEMVRRVLETPPATGNAQAYMSNIVGQLLDILRSAASSALSASIQQHTPTPSSSDKGKSRDVPPSPTPPASIVPVPILRAASYVVAHLLVQPASSSARAALLAQLHGPLLPLSYPLIAPYHTSSNRTMLTTRALAEHLTLLSLLTLYSPPLPSLLRTLLSPLLPALFALLAFVARPRLISAASGASTAPRRVAEDEARAVLAALAKGEEDATAVVRDVAGAMERWERGEEFGRVPRGDEVADGEATSRVKWAWEEDGDGVELRCIDGQDDAAPESLFPAAAAEEDAGANAALALRVEPEWLVSWLKDVGRQELSAGLFLRWLDEIKVLRGVEDVEGAKRSVVRLQLVLQMVEHLGSDILSDPKEIIAFVAHALDAETSEPSADGDAKGGLGGGMAGLRVGGEEEREKDEAEEAEFGLGTGLGKDEMAMTALTLLLAVLEANETLDASNTPLLAVIYSQLDTLQASNTSQLIPPLAREAKMVLSLRRASSVFGAPNPDEASESSDPLAASRIKYRDALKLLQDPLLPVRAQGLHLLRTLVLDRDTALLSTDPALLPAVLDIFVGAIEEEDSFLYLNAVQGLSSLVDVFGRQVVARLAEVYTGTRRGEKGGPKEVGEGERGLRELDKRLRVGETLVQVVQRAGQALAVLVDDLLSPLLAVLRASTLPIPLRASSITILASCIETAPAAMMPHAELLTEACVTLLQVESVPLAPRARQTASSVCAPSEKAKGKGKPPVLIQEVGSDDSSESGLSDEDDEDTSRSTLGPDGRPRRPEELPDPTTTSSKHPSLRRAAAIFLGALVRIVAQQAAEQAERRDRARFEYDERDPLALGANGSGGRIRMPFDTLRTGARGDFLLRERPAGAGLGALVGGEQLVRARVVLRYVSETDEDALVREQTAQVLRELDEA</sequence>
<dbReference type="InterPro" id="IPR019451">
    <property type="entry name" value="Rtp1_C1"/>
</dbReference>
<dbReference type="EMBL" id="BQKY01000013">
    <property type="protein sequence ID" value="GJN93079.1"/>
    <property type="molecule type" value="Genomic_DNA"/>
</dbReference>
<feature type="compositionally biased region" description="Polar residues" evidence="2">
    <location>
        <begin position="369"/>
        <end position="379"/>
    </location>
</feature>
<evidence type="ECO:0000259" key="3">
    <source>
        <dbReference type="Pfam" id="PF10363"/>
    </source>
</evidence>
<dbReference type="InterPro" id="IPR039600">
    <property type="entry name" value="TANGO6/Rtp1"/>
</dbReference>
<dbReference type="Pfam" id="PF10363">
    <property type="entry name" value="RTP1_C1"/>
    <property type="match status" value="1"/>
</dbReference>
<evidence type="ECO:0000313" key="4">
    <source>
        <dbReference type="EMBL" id="GJN93079.1"/>
    </source>
</evidence>
<name>A0AAV5GV32_9BASI</name>
<gene>
    <name evidence="4" type="ORF">Rhopal_006124-T1</name>
</gene>
<feature type="region of interest" description="Disordered" evidence="2">
    <location>
        <begin position="150"/>
        <end position="184"/>
    </location>
</feature>
<dbReference type="GO" id="GO:0009306">
    <property type="term" value="P:protein secretion"/>
    <property type="evidence" value="ECO:0007669"/>
    <property type="project" value="TreeGrafter"/>
</dbReference>
<dbReference type="SUPFAM" id="SSF48371">
    <property type="entry name" value="ARM repeat"/>
    <property type="match status" value="1"/>
</dbReference>
<protein>
    <recommendedName>
        <fullName evidence="3">RNA polymerase II assembly factor Rtp1 C-terminal domain-containing protein</fullName>
    </recommendedName>
</protein>
<keyword evidence="5" id="KW-1185">Reference proteome</keyword>
<comment type="similarity">
    <text evidence="1">Belongs to the Tango6 family.</text>
</comment>
<evidence type="ECO:0000256" key="1">
    <source>
        <dbReference type="ARBA" id="ARBA00005724"/>
    </source>
</evidence>
<proteinExistence type="inferred from homology"/>
<feature type="region of interest" description="Disordered" evidence="2">
    <location>
        <begin position="1040"/>
        <end position="1113"/>
    </location>
</feature>
<dbReference type="InterPro" id="IPR016024">
    <property type="entry name" value="ARM-type_fold"/>
</dbReference>
<dbReference type="PANTHER" id="PTHR20959:SF1">
    <property type="entry name" value="TRANSPORT AND GOLGI ORGANIZATION PROTEIN 6 HOMOLOG"/>
    <property type="match status" value="1"/>
</dbReference>
<reference evidence="4 5" key="1">
    <citation type="submission" date="2021-12" db="EMBL/GenBank/DDBJ databases">
        <title>High titer production of polyol ester of fatty acids by Rhodotorula paludigena BS15 towards product separation-free biomass refinery.</title>
        <authorList>
            <person name="Mano J."/>
            <person name="Ono H."/>
            <person name="Tanaka T."/>
            <person name="Naito K."/>
            <person name="Sushida H."/>
            <person name="Ike M."/>
            <person name="Tokuyasu K."/>
            <person name="Kitaoka M."/>
        </authorList>
    </citation>
    <scope>NUCLEOTIDE SEQUENCE [LARGE SCALE GENOMIC DNA]</scope>
    <source>
        <strain evidence="4 5">BS15</strain>
    </source>
</reference>
<dbReference type="Proteomes" id="UP001342314">
    <property type="component" value="Unassembled WGS sequence"/>
</dbReference>
<feature type="compositionally biased region" description="Acidic residues" evidence="2">
    <location>
        <begin position="1066"/>
        <end position="1082"/>
    </location>
</feature>
<feature type="domain" description="RNA polymerase II assembly factor Rtp1 C-terminal" evidence="3">
    <location>
        <begin position="838"/>
        <end position="967"/>
    </location>
</feature>